<dbReference type="InterPro" id="IPR036291">
    <property type="entry name" value="NAD(P)-bd_dom_sf"/>
</dbReference>
<organism evidence="1 2">
    <name type="scientific">Alloyangia pacifica</name>
    <dbReference type="NCBI Taxonomy" id="311180"/>
    <lineage>
        <taxon>Bacteria</taxon>
        <taxon>Pseudomonadati</taxon>
        <taxon>Pseudomonadota</taxon>
        <taxon>Alphaproteobacteria</taxon>
        <taxon>Rhodobacterales</taxon>
        <taxon>Roseobacteraceae</taxon>
        <taxon>Alloyangia</taxon>
    </lineage>
</organism>
<reference evidence="1 2" key="1">
    <citation type="submission" date="2017-06" db="EMBL/GenBank/DDBJ databases">
        <title>Yangia sp. YSBP01 complete genome sequence.</title>
        <authorList>
            <person name="Woo J.-H."/>
            <person name="Kim H.-S."/>
        </authorList>
    </citation>
    <scope>NUCLEOTIDE SEQUENCE [LARGE SCALE GENOMIC DNA]</scope>
    <source>
        <strain evidence="1 2">YSBP01</strain>
        <plasmid evidence="1 2">unnamed3</plasmid>
    </source>
</reference>
<dbReference type="Proteomes" id="UP000244915">
    <property type="component" value="Plasmid unnamed3"/>
</dbReference>
<geneLocation type="plasmid" evidence="1 2">
    <name>unnamed3</name>
</geneLocation>
<dbReference type="SUPFAM" id="SSF51735">
    <property type="entry name" value="NAD(P)-binding Rossmann-fold domains"/>
    <property type="match status" value="1"/>
</dbReference>
<evidence type="ECO:0000313" key="2">
    <source>
        <dbReference type="Proteomes" id="UP000244915"/>
    </source>
</evidence>
<keyword evidence="1" id="KW-0614">Plasmid</keyword>
<accession>A0A2U8HKZ5</accession>
<dbReference type="Gene3D" id="3.40.50.720">
    <property type="entry name" value="NAD(P)-binding Rossmann-like Domain"/>
    <property type="match status" value="1"/>
</dbReference>
<evidence type="ECO:0000313" key="1">
    <source>
        <dbReference type="EMBL" id="AWI86619.1"/>
    </source>
</evidence>
<proteinExistence type="predicted"/>
<dbReference type="KEGG" id="ypac:CEW88_22900"/>
<dbReference type="OrthoDB" id="367683at2"/>
<sequence>MRVPLMLGRYGGPLRRDFLRVDDLVSARLAALDTPSATRRLFNISMNQPMDYGRVAALLTQTGGLERVDIAISFRSNWISNARAWAELVWHPLTDLEVLIERAWSFERSSDDPRHTWYPG</sequence>
<protein>
    <submittedName>
        <fullName evidence="1">Uncharacterized protein</fullName>
    </submittedName>
</protein>
<dbReference type="RefSeq" id="WP_108970716.1">
    <property type="nucleotide sequence ID" value="NZ_CP022193.1"/>
</dbReference>
<dbReference type="AlphaFoldDB" id="A0A2U8HKZ5"/>
<gene>
    <name evidence="1" type="ORF">CEW88_22900</name>
</gene>
<dbReference type="EMBL" id="CP022193">
    <property type="protein sequence ID" value="AWI86619.1"/>
    <property type="molecule type" value="Genomic_DNA"/>
</dbReference>
<name>A0A2U8HKZ5_9RHOB</name>